<dbReference type="EMBL" id="JAVDXQ010000006">
    <property type="protein sequence ID" value="MDR7298719.1"/>
    <property type="molecule type" value="Genomic_DNA"/>
</dbReference>
<organism evidence="1 2">
    <name type="scientific">Pelomonas aquatica</name>
    <dbReference type="NCBI Taxonomy" id="431058"/>
    <lineage>
        <taxon>Bacteria</taxon>
        <taxon>Pseudomonadati</taxon>
        <taxon>Pseudomonadota</taxon>
        <taxon>Betaproteobacteria</taxon>
        <taxon>Burkholderiales</taxon>
        <taxon>Sphaerotilaceae</taxon>
        <taxon>Roseateles</taxon>
    </lineage>
</organism>
<evidence type="ECO:0000313" key="1">
    <source>
        <dbReference type="EMBL" id="MDR7298719.1"/>
    </source>
</evidence>
<reference evidence="1 2" key="1">
    <citation type="submission" date="2023-07" db="EMBL/GenBank/DDBJ databases">
        <title>Sorghum-associated microbial communities from plants grown in Nebraska, USA.</title>
        <authorList>
            <person name="Schachtman D."/>
        </authorList>
    </citation>
    <scope>NUCLEOTIDE SEQUENCE [LARGE SCALE GENOMIC DNA]</scope>
    <source>
        <strain evidence="1 2">BE310</strain>
    </source>
</reference>
<sequence>MKLLLDENLSRRLVPAVAARNDRVLAALLDAADRIDAAFADSQTGVVVVG</sequence>
<dbReference type="RefSeq" id="WP_310347829.1">
    <property type="nucleotide sequence ID" value="NZ_JAVDXQ010000006.1"/>
</dbReference>
<name>A0ABU1ZDL8_9BURK</name>
<comment type="caution">
    <text evidence="1">The sequence shown here is derived from an EMBL/GenBank/DDBJ whole genome shotgun (WGS) entry which is preliminary data.</text>
</comment>
<protein>
    <recommendedName>
        <fullName evidence="3">DUF5615 domain-containing protein</fullName>
    </recommendedName>
</protein>
<gene>
    <name evidence="1" type="ORF">J2X16_004087</name>
</gene>
<keyword evidence="2" id="KW-1185">Reference proteome</keyword>
<evidence type="ECO:0008006" key="3">
    <source>
        <dbReference type="Google" id="ProtNLM"/>
    </source>
</evidence>
<accession>A0ABU1ZDL8</accession>
<evidence type="ECO:0000313" key="2">
    <source>
        <dbReference type="Proteomes" id="UP001180536"/>
    </source>
</evidence>
<proteinExistence type="predicted"/>
<dbReference type="Proteomes" id="UP001180536">
    <property type="component" value="Unassembled WGS sequence"/>
</dbReference>